<name>A0A328U7H7_9BACL</name>
<evidence type="ECO:0000256" key="2">
    <source>
        <dbReference type="ARBA" id="ARBA00022448"/>
    </source>
</evidence>
<evidence type="ECO:0000256" key="1">
    <source>
        <dbReference type="ARBA" id="ARBA00004651"/>
    </source>
</evidence>
<dbReference type="SUPFAM" id="SSF161098">
    <property type="entry name" value="MetI-like"/>
    <property type="match status" value="1"/>
</dbReference>
<keyword evidence="6 7" id="KW-0472">Membrane</keyword>
<dbReference type="GO" id="GO:0055085">
    <property type="term" value="P:transmembrane transport"/>
    <property type="evidence" value="ECO:0007669"/>
    <property type="project" value="InterPro"/>
</dbReference>
<dbReference type="CDD" id="cd06261">
    <property type="entry name" value="TM_PBP2"/>
    <property type="match status" value="1"/>
</dbReference>
<dbReference type="EMBL" id="QLUW01000001">
    <property type="protein sequence ID" value="RAP77743.1"/>
    <property type="molecule type" value="Genomic_DNA"/>
</dbReference>
<evidence type="ECO:0000259" key="8">
    <source>
        <dbReference type="PROSITE" id="PS50928"/>
    </source>
</evidence>
<accession>A0A328U7H7</accession>
<dbReference type="Gene3D" id="1.10.3720.10">
    <property type="entry name" value="MetI-like"/>
    <property type="match status" value="1"/>
</dbReference>
<feature type="transmembrane region" description="Helical" evidence="7">
    <location>
        <begin position="60"/>
        <end position="83"/>
    </location>
</feature>
<protein>
    <submittedName>
        <fullName evidence="9">ABC transporter permease</fullName>
    </submittedName>
</protein>
<comment type="similarity">
    <text evidence="7">Belongs to the binding-protein-dependent transport system permease family.</text>
</comment>
<sequence length="259" mass="28277">MNRRGSGKHAHLPVLAFVLLLAALWEAGTSVFDVPHYIVPKLTDVFASMWENKQLLGKHFAVTLWESLLGLGLSVLFGTLSAGWIESSGLAKKTIYPLIVGSQTIPIIAISPIMVMWFGYEIWSKVAVVILFTFFPIAVNTADGLRSADPDIGSLMRTMGARKRDLYLKWKIPSAMPGFFTGLKMAAAISVGGATLGEWLGGENGLGMYTKRASNVLRGEAVFSGVLLLSVMGMMLFFAVQWLERASLGHRRSEVNRGK</sequence>
<dbReference type="GO" id="GO:0005886">
    <property type="term" value="C:plasma membrane"/>
    <property type="evidence" value="ECO:0007669"/>
    <property type="project" value="UniProtKB-SubCell"/>
</dbReference>
<evidence type="ECO:0000313" key="9">
    <source>
        <dbReference type="EMBL" id="RAP77743.1"/>
    </source>
</evidence>
<organism evidence="9 10">
    <name type="scientific">Paenibacillus montanisoli</name>
    <dbReference type="NCBI Taxonomy" id="2081970"/>
    <lineage>
        <taxon>Bacteria</taxon>
        <taxon>Bacillati</taxon>
        <taxon>Bacillota</taxon>
        <taxon>Bacilli</taxon>
        <taxon>Bacillales</taxon>
        <taxon>Paenibacillaceae</taxon>
        <taxon>Paenibacillus</taxon>
    </lineage>
</organism>
<evidence type="ECO:0000256" key="7">
    <source>
        <dbReference type="RuleBase" id="RU363032"/>
    </source>
</evidence>
<keyword evidence="10" id="KW-1185">Reference proteome</keyword>
<evidence type="ECO:0000256" key="6">
    <source>
        <dbReference type="ARBA" id="ARBA00023136"/>
    </source>
</evidence>
<feature type="transmembrane region" description="Helical" evidence="7">
    <location>
        <begin position="179"/>
        <end position="201"/>
    </location>
</feature>
<dbReference type="RefSeq" id="WP_112880866.1">
    <property type="nucleotide sequence ID" value="NZ_QLUW01000001.1"/>
</dbReference>
<dbReference type="PROSITE" id="PS50928">
    <property type="entry name" value="ABC_TM1"/>
    <property type="match status" value="1"/>
</dbReference>
<keyword evidence="3" id="KW-1003">Cell membrane</keyword>
<proteinExistence type="inferred from homology"/>
<reference evidence="9 10" key="1">
    <citation type="submission" date="2018-06" db="EMBL/GenBank/DDBJ databases">
        <title>Paenibacillus montanisoli sp. nov., isolated from mountain area soil.</title>
        <authorList>
            <person name="Wu M."/>
        </authorList>
    </citation>
    <scope>NUCLEOTIDE SEQUENCE [LARGE SCALE GENOMIC DNA]</scope>
    <source>
        <strain evidence="9 10">RA17</strain>
    </source>
</reference>
<comment type="subcellular location">
    <subcellularLocation>
        <location evidence="1 7">Cell membrane</location>
        <topology evidence="1 7">Multi-pass membrane protein</topology>
    </subcellularLocation>
</comment>
<gene>
    <name evidence="9" type="ORF">DL346_04595</name>
</gene>
<comment type="caution">
    <text evidence="9">The sequence shown here is derived from an EMBL/GenBank/DDBJ whole genome shotgun (WGS) entry which is preliminary data.</text>
</comment>
<feature type="transmembrane region" description="Helical" evidence="7">
    <location>
        <begin position="122"/>
        <end position="139"/>
    </location>
</feature>
<keyword evidence="2 7" id="KW-0813">Transport</keyword>
<evidence type="ECO:0000313" key="10">
    <source>
        <dbReference type="Proteomes" id="UP000249260"/>
    </source>
</evidence>
<dbReference type="PANTHER" id="PTHR30151:SF20">
    <property type="entry name" value="ABC TRANSPORTER PERMEASE PROTEIN HI_0355-RELATED"/>
    <property type="match status" value="1"/>
</dbReference>
<dbReference type="AlphaFoldDB" id="A0A328U7H7"/>
<keyword evidence="4 7" id="KW-0812">Transmembrane</keyword>
<dbReference type="InterPro" id="IPR035906">
    <property type="entry name" value="MetI-like_sf"/>
</dbReference>
<evidence type="ECO:0000256" key="3">
    <source>
        <dbReference type="ARBA" id="ARBA00022475"/>
    </source>
</evidence>
<keyword evidence="5 7" id="KW-1133">Transmembrane helix</keyword>
<feature type="transmembrane region" description="Helical" evidence="7">
    <location>
        <begin position="95"/>
        <end position="116"/>
    </location>
</feature>
<dbReference type="Pfam" id="PF00528">
    <property type="entry name" value="BPD_transp_1"/>
    <property type="match status" value="1"/>
</dbReference>
<evidence type="ECO:0000256" key="4">
    <source>
        <dbReference type="ARBA" id="ARBA00022692"/>
    </source>
</evidence>
<evidence type="ECO:0000256" key="5">
    <source>
        <dbReference type="ARBA" id="ARBA00022989"/>
    </source>
</evidence>
<feature type="transmembrane region" description="Helical" evidence="7">
    <location>
        <begin position="221"/>
        <end position="243"/>
    </location>
</feature>
<dbReference type="Proteomes" id="UP000249260">
    <property type="component" value="Unassembled WGS sequence"/>
</dbReference>
<feature type="domain" description="ABC transmembrane type-1" evidence="8">
    <location>
        <begin position="60"/>
        <end position="240"/>
    </location>
</feature>
<dbReference type="PANTHER" id="PTHR30151">
    <property type="entry name" value="ALKANE SULFONATE ABC TRANSPORTER-RELATED, MEMBRANE SUBUNIT"/>
    <property type="match status" value="1"/>
</dbReference>
<dbReference type="OrthoDB" id="9804353at2"/>
<dbReference type="InterPro" id="IPR000515">
    <property type="entry name" value="MetI-like"/>
</dbReference>